<dbReference type="PROSITE" id="PS51257">
    <property type="entry name" value="PROKAR_LIPOPROTEIN"/>
    <property type="match status" value="1"/>
</dbReference>
<accession>A0AAP2GR99</accession>
<sequence>MLFLRGIFFTAALAAVVVGCSDDDDNTPAEPDDLVVLGSTAERGSFLTDADGNTLYYFATDVAGANTCTGGCAANWPVFHAADLTEDLVGEGLDFDDFGTITANGASQTTYKGWPLYYYAPGGVREAAGQTTGENVGGVWFVAKPDYTIQLGRVQLIGADNKHYTGDYTEGDGPVTYFTDAQGRTLYTFEFDKKNKNNYTSETDQAKNAIWPIFEATPDQVPSALDKTLFGSIDVFGKKQLTYKGWPVYYFGSDTQRGQTKGVSVPQPGIWPVVVKDAEAAVD</sequence>
<evidence type="ECO:0000313" key="2">
    <source>
        <dbReference type="Proteomes" id="UP001319080"/>
    </source>
</evidence>
<dbReference type="PANTHER" id="PTHR39335">
    <property type="entry name" value="BLL4220 PROTEIN"/>
    <property type="match status" value="1"/>
</dbReference>
<dbReference type="EMBL" id="JAHESE010000019">
    <property type="protein sequence ID" value="MBT1710129.1"/>
    <property type="molecule type" value="Genomic_DNA"/>
</dbReference>
<dbReference type="InterPro" id="IPR005297">
    <property type="entry name" value="Lipoprotein_repeat"/>
</dbReference>
<dbReference type="Pfam" id="PF03640">
    <property type="entry name" value="Lipoprotein_15"/>
    <property type="match status" value="3"/>
</dbReference>
<name>A0AAP2GR99_9BACT</name>
<dbReference type="Proteomes" id="UP001319080">
    <property type="component" value="Unassembled WGS sequence"/>
</dbReference>
<comment type="caution">
    <text evidence="1">The sequence shown here is derived from an EMBL/GenBank/DDBJ whole genome shotgun (WGS) entry which is preliminary data.</text>
</comment>
<dbReference type="GO" id="GO:0043448">
    <property type="term" value="P:alkane catabolic process"/>
    <property type="evidence" value="ECO:0007669"/>
    <property type="project" value="TreeGrafter"/>
</dbReference>
<evidence type="ECO:0000313" key="1">
    <source>
        <dbReference type="EMBL" id="MBT1710129.1"/>
    </source>
</evidence>
<keyword evidence="2" id="KW-1185">Reference proteome</keyword>
<reference evidence="1 2" key="1">
    <citation type="submission" date="2021-05" db="EMBL/GenBank/DDBJ databases">
        <title>A Polyphasic approach of four new species of the genus Ohtaekwangia: Ohtaekwangia histidinii sp. nov., Ohtaekwangia cretensis sp. nov., Ohtaekwangia indiensis sp. nov., Ohtaekwangia reichenbachii sp. nov. from diverse environment.</title>
        <authorList>
            <person name="Octaviana S."/>
        </authorList>
    </citation>
    <scope>NUCLEOTIDE SEQUENCE [LARGE SCALE GENOMIC DNA]</scope>
    <source>
        <strain evidence="1 2">PWU5</strain>
    </source>
</reference>
<evidence type="ECO:0008006" key="3">
    <source>
        <dbReference type="Google" id="ProtNLM"/>
    </source>
</evidence>
<dbReference type="AlphaFoldDB" id="A0AAP2GR99"/>
<organism evidence="1 2">
    <name type="scientific">Dawidia cretensis</name>
    <dbReference type="NCBI Taxonomy" id="2782350"/>
    <lineage>
        <taxon>Bacteria</taxon>
        <taxon>Pseudomonadati</taxon>
        <taxon>Bacteroidota</taxon>
        <taxon>Cytophagia</taxon>
        <taxon>Cytophagales</taxon>
        <taxon>Chryseotaleaceae</taxon>
        <taxon>Dawidia</taxon>
    </lineage>
</organism>
<proteinExistence type="predicted"/>
<dbReference type="PANTHER" id="PTHR39335:SF1">
    <property type="entry name" value="BLL4220 PROTEIN"/>
    <property type="match status" value="1"/>
</dbReference>
<protein>
    <recommendedName>
        <fullName evidence="3">Secreted repeat protein with Y-X4-D motif</fullName>
    </recommendedName>
</protein>
<gene>
    <name evidence="1" type="ORF">KK062_17920</name>
</gene>